<reference evidence="1 2" key="1">
    <citation type="submission" date="2018-06" db="EMBL/GenBank/DDBJ databases">
        <title>Comparative genomics reveals the genomic features of Rhizophagus irregularis, R. cerebriforme, R. diaphanum and Gigaspora rosea, and their symbiotic lifestyle signature.</title>
        <authorList>
            <person name="Morin E."/>
            <person name="San Clemente H."/>
            <person name="Chen E.C.H."/>
            <person name="De La Providencia I."/>
            <person name="Hainaut M."/>
            <person name="Kuo A."/>
            <person name="Kohler A."/>
            <person name="Murat C."/>
            <person name="Tang N."/>
            <person name="Roy S."/>
            <person name="Loubradou J."/>
            <person name="Henrissat B."/>
            <person name="Grigoriev I.V."/>
            <person name="Corradi N."/>
            <person name="Roux C."/>
            <person name="Martin F.M."/>
        </authorList>
    </citation>
    <scope>NUCLEOTIDE SEQUENCE [LARGE SCALE GENOMIC DNA]</scope>
    <source>
        <strain evidence="1 2">DAOM 227022</strain>
    </source>
</reference>
<keyword evidence="2" id="KW-1185">Reference proteome</keyword>
<proteinExistence type="predicted"/>
<accession>A0A397T6C6</accession>
<dbReference type="Proteomes" id="UP000265703">
    <property type="component" value="Unassembled WGS sequence"/>
</dbReference>
<protein>
    <recommendedName>
        <fullName evidence="3">F-box domain-containing protein</fullName>
    </recommendedName>
</protein>
<gene>
    <name evidence="1" type="ORF">C1645_735985</name>
</gene>
<dbReference type="InterPro" id="IPR032675">
    <property type="entry name" value="LRR_dom_sf"/>
</dbReference>
<name>A0A397T6C6_9GLOM</name>
<evidence type="ECO:0000313" key="2">
    <source>
        <dbReference type="Proteomes" id="UP000265703"/>
    </source>
</evidence>
<sequence length="364" mass="42342">MVFEGGNTAKCDKKNLLEREICKLFVSQCKNIKELNWETSQSLSSFPGATTFFHNLNSLSIKMDHVDSNTLYEVAQICIHLKELTLYNVSQNNHGLTSLIDAQRNLKNVSLYPYYSKKGICKELGEALTRKSNTINYLCLYSVNIIPLMSLVNLRHLLIYNFENYKDFDEVIKVFQKYLEVSKFPKLQSFDIRGLSCFKEMATLIENTEGNIREISIVTTNKFAKNTGMFIETIVNNCPKIEELSTYLEPKDFIYVESLLQNCRNLVDLRFDSLNFNEIHNNIGDKLLDTLAKFSPKSLISISISRNWKYSIDAFERFFESFRGRNLRSFFILYCDIYSITNEHRLIVRKYLNEGVIKESNCVF</sequence>
<dbReference type="OrthoDB" id="2336649at2759"/>
<dbReference type="Gene3D" id="3.80.10.10">
    <property type="entry name" value="Ribonuclease Inhibitor"/>
    <property type="match status" value="1"/>
</dbReference>
<dbReference type="SUPFAM" id="SSF52047">
    <property type="entry name" value="RNI-like"/>
    <property type="match status" value="1"/>
</dbReference>
<evidence type="ECO:0000313" key="1">
    <source>
        <dbReference type="EMBL" id="RIA92879.1"/>
    </source>
</evidence>
<comment type="caution">
    <text evidence="1">The sequence shown here is derived from an EMBL/GenBank/DDBJ whole genome shotgun (WGS) entry which is preliminary data.</text>
</comment>
<dbReference type="EMBL" id="QKYT01000115">
    <property type="protein sequence ID" value="RIA92879.1"/>
    <property type="molecule type" value="Genomic_DNA"/>
</dbReference>
<evidence type="ECO:0008006" key="3">
    <source>
        <dbReference type="Google" id="ProtNLM"/>
    </source>
</evidence>
<dbReference type="STRING" id="658196.A0A397T6C6"/>
<dbReference type="AlphaFoldDB" id="A0A397T6C6"/>
<organism evidence="1 2">
    <name type="scientific">Glomus cerebriforme</name>
    <dbReference type="NCBI Taxonomy" id="658196"/>
    <lineage>
        <taxon>Eukaryota</taxon>
        <taxon>Fungi</taxon>
        <taxon>Fungi incertae sedis</taxon>
        <taxon>Mucoromycota</taxon>
        <taxon>Glomeromycotina</taxon>
        <taxon>Glomeromycetes</taxon>
        <taxon>Glomerales</taxon>
        <taxon>Glomeraceae</taxon>
        <taxon>Glomus</taxon>
    </lineage>
</organism>